<keyword evidence="3" id="KW-1185">Reference proteome</keyword>
<feature type="region of interest" description="Disordered" evidence="1">
    <location>
        <begin position="1"/>
        <end position="101"/>
    </location>
</feature>
<dbReference type="Proteomes" id="UP000800094">
    <property type="component" value="Unassembled WGS sequence"/>
</dbReference>
<feature type="compositionally biased region" description="Basic and acidic residues" evidence="1">
    <location>
        <begin position="1"/>
        <end position="16"/>
    </location>
</feature>
<dbReference type="GeneID" id="54580630"/>
<accession>A0A6A6HTT7</accession>
<evidence type="ECO:0000256" key="1">
    <source>
        <dbReference type="SAM" id="MobiDB-lite"/>
    </source>
</evidence>
<dbReference type="RefSeq" id="XP_033676589.1">
    <property type="nucleotide sequence ID" value="XM_033827300.1"/>
</dbReference>
<name>A0A6A6HTT7_9PLEO</name>
<feature type="compositionally biased region" description="Basic residues" evidence="1">
    <location>
        <begin position="88"/>
        <end position="101"/>
    </location>
</feature>
<evidence type="ECO:0000313" key="3">
    <source>
        <dbReference type="Proteomes" id="UP000800094"/>
    </source>
</evidence>
<organism evidence="2 3">
    <name type="scientific">Trematosphaeria pertusa</name>
    <dbReference type="NCBI Taxonomy" id="390896"/>
    <lineage>
        <taxon>Eukaryota</taxon>
        <taxon>Fungi</taxon>
        <taxon>Dikarya</taxon>
        <taxon>Ascomycota</taxon>
        <taxon>Pezizomycotina</taxon>
        <taxon>Dothideomycetes</taxon>
        <taxon>Pleosporomycetidae</taxon>
        <taxon>Pleosporales</taxon>
        <taxon>Massarineae</taxon>
        <taxon>Trematosphaeriaceae</taxon>
        <taxon>Trematosphaeria</taxon>
    </lineage>
</organism>
<feature type="region of interest" description="Disordered" evidence="1">
    <location>
        <begin position="255"/>
        <end position="311"/>
    </location>
</feature>
<dbReference type="AlphaFoldDB" id="A0A6A6HTT7"/>
<sequence>MDRGLMRSVEPSRADGKGCCSGTALGEGLRRGRAGVETGPRALGGTGLEGDGRTLGETARGAMGMSTGTSRAEPGCGGLWRVPTVGVPRRRPQKRRARSRCRRCVAPRAAGARIKVGPLSVGGELWVSRSPAAPLLLPKTSTAPSVPSDQPLVRPLAAFPLATCGHAGQPRRALQCCARSAELLRAISRAVTAQLAGECGLGRLGQALRRGCEKVRWADLHGRAVVWASPRCVARVAPRTRDGGAEQQCWRRGLAQQRADGGGGGEQGRDSRCRLGTKSGRREGGEEREAAKAARGKIHSAAPAGPGALTKPAALPFARRAARSRPARSAGRCCLCAPRWTCDESPSALTADDTAPWSAASRC</sequence>
<gene>
    <name evidence="2" type="ORF">BU26DRAFT_511368</name>
</gene>
<evidence type="ECO:0000313" key="2">
    <source>
        <dbReference type="EMBL" id="KAF2241585.1"/>
    </source>
</evidence>
<reference evidence="2" key="1">
    <citation type="journal article" date="2020" name="Stud. Mycol.">
        <title>101 Dothideomycetes genomes: a test case for predicting lifestyles and emergence of pathogens.</title>
        <authorList>
            <person name="Haridas S."/>
            <person name="Albert R."/>
            <person name="Binder M."/>
            <person name="Bloem J."/>
            <person name="Labutti K."/>
            <person name="Salamov A."/>
            <person name="Andreopoulos B."/>
            <person name="Baker S."/>
            <person name="Barry K."/>
            <person name="Bills G."/>
            <person name="Bluhm B."/>
            <person name="Cannon C."/>
            <person name="Castanera R."/>
            <person name="Culley D."/>
            <person name="Daum C."/>
            <person name="Ezra D."/>
            <person name="Gonzalez J."/>
            <person name="Henrissat B."/>
            <person name="Kuo A."/>
            <person name="Liang C."/>
            <person name="Lipzen A."/>
            <person name="Lutzoni F."/>
            <person name="Magnuson J."/>
            <person name="Mondo S."/>
            <person name="Nolan M."/>
            <person name="Ohm R."/>
            <person name="Pangilinan J."/>
            <person name="Park H.-J."/>
            <person name="Ramirez L."/>
            <person name="Alfaro M."/>
            <person name="Sun H."/>
            <person name="Tritt A."/>
            <person name="Yoshinaga Y."/>
            <person name="Zwiers L.-H."/>
            <person name="Turgeon B."/>
            <person name="Goodwin S."/>
            <person name="Spatafora J."/>
            <person name="Crous P."/>
            <person name="Grigoriev I."/>
        </authorList>
    </citation>
    <scope>NUCLEOTIDE SEQUENCE</scope>
    <source>
        <strain evidence="2">CBS 122368</strain>
    </source>
</reference>
<protein>
    <submittedName>
        <fullName evidence="2">Uncharacterized protein</fullName>
    </submittedName>
</protein>
<feature type="compositionally biased region" description="Basic and acidic residues" evidence="1">
    <location>
        <begin position="280"/>
        <end position="292"/>
    </location>
</feature>
<proteinExistence type="predicted"/>
<dbReference type="EMBL" id="ML987211">
    <property type="protein sequence ID" value="KAF2241585.1"/>
    <property type="molecule type" value="Genomic_DNA"/>
</dbReference>